<dbReference type="AlphaFoldDB" id="A0ABD7HMI3"/>
<dbReference type="Proteomes" id="UP000284557">
    <property type="component" value="Unassembled WGS sequence"/>
</dbReference>
<name>A0ABD7HMI3_9MYCO</name>
<comment type="caution">
    <text evidence="1">The sequence shown here is derived from an EMBL/GenBank/DDBJ whole genome shotgun (WGS) entry which is preliminary data.</text>
</comment>
<dbReference type="EMBL" id="QXBN01000012">
    <property type="protein sequence ID" value="RIT36913.1"/>
    <property type="molecule type" value="Genomic_DNA"/>
</dbReference>
<sequence length="82" mass="9196">MSPPALNLIIEVENAYSDGHTSAQMYPAQLDRLDDEDELWDELFCYTGDGHGIDEDLGSWHEVTIVESPDAPELKGLSHEYC</sequence>
<evidence type="ECO:0000313" key="1">
    <source>
        <dbReference type="EMBL" id="RIT36913.1"/>
    </source>
</evidence>
<gene>
    <name evidence="1" type="ORF">D2E76_16750</name>
</gene>
<accession>A0ABD7HMI3</accession>
<organism evidence="1 2">
    <name type="scientific">Mycobacteroides abscessus</name>
    <dbReference type="NCBI Taxonomy" id="36809"/>
    <lineage>
        <taxon>Bacteria</taxon>
        <taxon>Bacillati</taxon>
        <taxon>Actinomycetota</taxon>
        <taxon>Actinomycetes</taxon>
        <taxon>Mycobacteriales</taxon>
        <taxon>Mycobacteriaceae</taxon>
        <taxon>Mycobacteroides</taxon>
    </lineage>
</organism>
<proteinExistence type="predicted"/>
<evidence type="ECO:0000313" key="2">
    <source>
        <dbReference type="Proteomes" id="UP000284557"/>
    </source>
</evidence>
<protein>
    <submittedName>
        <fullName evidence="1">Uncharacterized protein</fullName>
    </submittedName>
</protein>
<reference evidence="1 2" key="1">
    <citation type="submission" date="2018-08" db="EMBL/GenBank/DDBJ databases">
        <title>Linezolid Resistance in Mycobacterium abscessus: MIC Distribution and Comprehensive Investigation of Resistance Mechanisms.</title>
        <authorList>
            <person name="Ye M."/>
            <person name="Xu L."/>
            <person name="Zou Y."/>
            <person name="Li B."/>
            <person name="Guo Q."/>
            <person name="Zhang Y."/>
            <person name="Zhan M."/>
            <person name="Xu B."/>
            <person name="Yu F."/>
            <person name="Zhang Z."/>
            <person name="Chu H."/>
        </authorList>
    </citation>
    <scope>NUCLEOTIDE SEQUENCE [LARGE SCALE GENOMIC DNA]</scope>
    <source>
        <strain evidence="1 2">G143</strain>
    </source>
</reference>